<proteinExistence type="predicted"/>
<dbReference type="WBParaSite" id="PS1159_v2.g22162.t1">
    <property type="protein sequence ID" value="PS1159_v2.g22162.t1"/>
    <property type="gene ID" value="PS1159_v2.g22162"/>
</dbReference>
<dbReference type="Proteomes" id="UP000887580">
    <property type="component" value="Unplaced"/>
</dbReference>
<protein>
    <submittedName>
        <fullName evidence="2">Uncharacterized protein</fullName>
    </submittedName>
</protein>
<evidence type="ECO:0000313" key="1">
    <source>
        <dbReference type="Proteomes" id="UP000887580"/>
    </source>
</evidence>
<evidence type="ECO:0000313" key="2">
    <source>
        <dbReference type="WBParaSite" id="PS1159_v2.g22162.t1"/>
    </source>
</evidence>
<name>A0AC35G062_9BILA</name>
<reference evidence="2" key="1">
    <citation type="submission" date="2022-11" db="UniProtKB">
        <authorList>
            <consortium name="WormBaseParasite"/>
        </authorList>
    </citation>
    <scope>IDENTIFICATION</scope>
</reference>
<accession>A0AC35G062</accession>
<organism evidence="1 2">
    <name type="scientific">Panagrolaimus sp. PS1159</name>
    <dbReference type="NCBI Taxonomy" id="55785"/>
    <lineage>
        <taxon>Eukaryota</taxon>
        <taxon>Metazoa</taxon>
        <taxon>Ecdysozoa</taxon>
        <taxon>Nematoda</taxon>
        <taxon>Chromadorea</taxon>
        <taxon>Rhabditida</taxon>
        <taxon>Tylenchina</taxon>
        <taxon>Panagrolaimomorpha</taxon>
        <taxon>Panagrolaimoidea</taxon>
        <taxon>Panagrolaimidae</taxon>
        <taxon>Panagrolaimus</taxon>
    </lineage>
</organism>
<sequence length="219" mass="25231">MSDVIKIIPGDLFFFLKKLPSSGDVYDTDEKNILDNELTNYHCGLFCDEFTIIHVLREKGTIQQPFWEAVSVTSPSRIEICRVKCSPEQRNQAVKFAYSELGTAYNDILTPNFINSKNQKAYSCTQLICEAFGGNMFEQEPMSLKDKNGNFYRHFVQLFGSLNMPIPEGRLGTWPTQFRKSKHLFLVKVFERENEKIVEKELDKENSKNGKSKIPPSRL</sequence>